<comment type="caution">
    <text evidence="1">The sequence shown here is derived from an EMBL/GenBank/DDBJ whole genome shotgun (WGS) entry which is preliminary data.</text>
</comment>
<dbReference type="Proteomes" id="UP000192284">
    <property type="component" value="Unassembled WGS sequence"/>
</dbReference>
<keyword evidence="2" id="KW-1185">Reference proteome</keyword>
<evidence type="ECO:0000313" key="1">
    <source>
        <dbReference type="EMBL" id="ORA17259.1"/>
    </source>
</evidence>
<dbReference type="AlphaFoldDB" id="A0A1W9ZK55"/>
<dbReference type="EMBL" id="MVHE01000040">
    <property type="protein sequence ID" value="ORA17259.1"/>
    <property type="molecule type" value="Genomic_DNA"/>
</dbReference>
<name>A0A1W9ZK55_MYCAN</name>
<reference evidence="1 2" key="1">
    <citation type="submission" date="2017-02" db="EMBL/GenBank/DDBJ databases">
        <title>The new phylogeny of genus Mycobacterium.</title>
        <authorList>
            <person name="Tortoli E."/>
            <person name="Trovato A."/>
            <person name="Cirillo D.M."/>
        </authorList>
    </citation>
    <scope>NUCLEOTIDE SEQUENCE [LARGE SCALE GENOMIC DNA]</scope>
    <source>
        <strain evidence="1 2">DSM 45057</strain>
    </source>
</reference>
<accession>A0A1W9ZK55</accession>
<gene>
    <name evidence="1" type="ORF">BST12_19925</name>
</gene>
<organism evidence="1 2">
    <name type="scientific">Mycobacterium angelicum</name>
    <dbReference type="NCBI Taxonomy" id="470074"/>
    <lineage>
        <taxon>Bacteria</taxon>
        <taxon>Bacillati</taxon>
        <taxon>Actinomycetota</taxon>
        <taxon>Actinomycetes</taxon>
        <taxon>Mycobacteriales</taxon>
        <taxon>Mycobacteriaceae</taxon>
        <taxon>Mycobacterium</taxon>
    </lineage>
</organism>
<evidence type="ECO:0000313" key="2">
    <source>
        <dbReference type="Proteomes" id="UP000192284"/>
    </source>
</evidence>
<sequence length="77" mass="8418">MIGVVSRDVYVAGGHGMWRLAHSPVTGRLSAEQITTNLPRCAPAAAWRLRMTSWITTPISPRAVQCDPPASARFRIC</sequence>
<proteinExistence type="predicted"/>
<protein>
    <submittedName>
        <fullName evidence="1">Uncharacterized protein</fullName>
    </submittedName>
</protein>